<name>A0A8C1KZM7_CYPCA</name>
<feature type="compositionally biased region" description="Polar residues" evidence="4">
    <location>
        <begin position="1449"/>
        <end position="1459"/>
    </location>
</feature>
<feature type="compositionally biased region" description="Basic and acidic residues" evidence="4">
    <location>
        <begin position="1480"/>
        <end position="1492"/>
    </location>
</feature>
<feature type="region of interest" description="Disordered" evidence="4">
    <location>
        <begin position="877"/>
        <end position="919"/>
    </location>
</feature>
<evidence type="ECO:0000256" key="4">
    <source>
        <dbReference type="SAM" id="MobiDB-lite"/>
    </source>
</evidence>
<evidence type="ECO:0000259" key="6">
    <source>
        <dbReference type="PROSITE" id="PS50052"/>
    </source>
</evidence>
<keyword evidence="3" id="KW-0175">Coiled coil</keyword>
<dbReference type="Gene3D" id="1.10.533.10">
    <property type="entry name" value="Death Domain, Fas"/>
    <property type="match status" value="1"/>
</dbReference>
<dbReference type="Pfam" id="PF00595">
    <property type="entry name" value="PDZ"/>
    <property type="match status" value="4"/>
</dbReference>
<reference evidence="9" key="2">
    <citation type="submission" date="2025-09" db="UniProtKB">
        <authorList>
            <consortium name="Ensembl"/>
        </authorList>
    </citation>
    <scope>IDENTIFICATION</scope>
</reference>
<feature type="region of interest" description="Disordered" evidence="4">
    <location>
        <begin position="1428"/>
        <end position="1495"/>
    </location>
</feature>
<dbReference type="CDD" id="cd06764">
    <property type="entry name" value="PDZ1_DLG5-like"/>
    <property type="match status" value="1"/>
</dbReference>
<dbReference type="CDD" id="cd06767">
    <property type="entry name" value="PDZ3_DLG5-like"/>
    <property type="match status" value="1"/>
</dbReference>
<dbReference type="Pfam" id="PF04822">
    <property type="entry name" value="Takusan"/>
    <property type="match status" value="1"/>
</dbReference>
<feature type="compositionally biased region" description="Low complexity" evidence="4">
    <location>
        <begin position="1433"/>
        <end position="1448"/>
    </location>
</feature>
<dbReference type="SMART" id="SM00072">
    <property type="entry name" value="GuKc"/>
    <property type="match status" value="1"/>
</dbReference>
<dbReference type="PANTHER" id="PTHR46360">
    <property type="entry name" value="DISKS LARGE HOMOLOG 5"/>
    <property type="match status" value="1"/>
</dbReference>
<dbReference type="InterPro" id="IPR001315">
    <property type="entry name" value="CARD"/>
</dbReference>
<dbReference type="InterPro" id="IPR053004">
    <property type="entry name" value="MAGUK_Signaling_Regulators"/>
</dbReference>
<dbReference type="FunFam" id="2.30.42.10:FF:000152">
    <property type="entry name" value="disks large homolog 5 isoform X1"/>
    <property type="match status" value="1"/>
</dbReference>
<organism evidence="9 10">
    <name type="scientific">Cyprinus carpio</name>
    <name type="common">Common carp</name>
    <dbReference type="NCBI Taxonomy" id="7962"/>
    <lineage>
        <taxon>Eukaryota</taxon>
        <taxon>Metazoa</taxon>
        <taxon>Chordata</taxon>
        <taxon>Craniata</taxon>
        <taxon>Vertebrata</taxon>
        <taxon>Euteleostomi</taxon>
        <taxon>Actinopterygii</taxon>
        <taxon>Neopterygii</taxon>
        <taxon>Teleostei</taxon>
        <taxon>Ostariophysi</taxon>
        <taxon>Cypriniformes</taxon>
        <taxon>Cyprinidae</taxon>
        <taxon>Cyprininae</taxon>
        <taxon>Cyprinus</taxon>
    </lineage>
</organism>
<reference evidence="9" key="1">
    <citation type="submission" date="2025-08" db="UniProtKB">
        <authorList>
            <consortium name="Ensembl"/>
        </authorList>
    </citation>
    <scope>IDENTIFICATION</scope>
</reference>
<feature type="coiled-coil region" evidence="3">
    <location>
        <begin position="615"/>
        <end position="663"/>
    </location>
</feature>
<dbReference type="InterPro" id="IPR008145">
    <property type="entry name" value="GK/Ca_channel_bsu"/>
</dbReference>
<evidence type="ECO:0000256" key="2">
    <source>
        <dbReference type="PROSITE-ProRule" id="PRU00192"/>
    </source>
</evidence>
<dbReference type="InterPro" id="IPR011029">
    <property type="entry name" value="DEATH-like_dom_sf"/>
</dbReference>
<dbReference type="Ensembl" id="ENSCCRT00010058893.1">
    <property type="protein sequence ID" value="ENSCCRP00010053742.1"/>
    <property type="gene ID" value="ENSCCRG00010022687.1"/>
</dbReference>
<feature type="compositionally biased region" description="Low complexity" evidence="4">
    <location>
        <begin position="1287"/>
        <end position="1322"/>
    </location>
</feature>
<feature type="domain" description="PDZ" evidence="7">
    <location>
        <begin position="1495"/>
        <end position="1575"/>
    </location>
</feature>
<evidence type="ECO:0000259" key="7">
    <source>
        <dbReference type="PROSITE" id="PS50106"/>
    </source>
</evidence>
<feature type="domain" description="CARD" evidence="8">
    <location>
        <begin position="1"/>
        <end position="93"/>
    </location>
</feature>
<feature type="domain" description="SH3" evidence="5">
    <location>
        <begin position="1586"/>
        <end position="1654"/>
    </location>
</feature>
<feature type="compositionally biased region" description="Low complexity" evidence="4">
    <location>
        <begin position="106"/>
        <end position="123"/>
    </location>
</feature>
<sequence length="1912" mass="215184">MDPKHKELLEQCQQKLSESVTDVDRVLELLAQSGSLSPAERAELDTSCSGSAEKVLLLLKTLLEKKDRDHFQEFCWALEKTQPVLLGALLPAENHHNTGSTCSVLSAMPSDSESSSSLSSVASSPPPAHLDKHLMSEKLETVIFQLRQVTRERDDLRKRLALSSPGTTFDDCRPSVKPGHDYERLKLQCMKAMSDLQSLQNQHTKTLKRCEEAVRDADYYHTLHGRAVGEQTQLRDEMEAMTQNYSQLLQQHSQLQQTCDELRRIHDSDQREVADMRLQQQQVMRENGSSDLLNKLYDTALNKLEGMKKEYDALRMRYNEKSASHNADLSRLEQMEEENRRLQKQLDVLLKQRDSALHFQQQYSGSVRRFEGLQQELNKASARNEELQRETDRLQMENTRYKTLQLKAVKDGEKLKEERDSVLNEYRLIMSERDQVIKEVDKLQTGLEVAEAKLKNTSSERRVAGEEMEALRQELNSALLDRDRAIREKTELLEKYCHEVQDKAETQKELSQACKDIEMVREERDVARKERTEAIIQRDQLLREYYQARQKQDSATLDMERVSKELEVLRKQCEAVSEELQESVQEAEVAKCRRDWAFQERDKIVAERESIRTLCDKLRRERDRAVSDLADALRNLDDLRKQKNDAVRELKEFRECMEEQLEKEARFRHLMAHNSHDSAIDTDSLEWETETVEFERSTDHVDLSALGFDIAEGVSDPYLPGDYGIFVSKVDKGSVAEGRLRVNDWLLKINDVDLANKDRKQVIKAVFSGGGVINMVVRRRKSLGGRMVTSVHLTLAGHKDCGVGLESGVFVSSVSPGCPAARDGSVCPGDRLLNINGISLDNKSVSECENLLRSCRDSVSLSLLKFFPQSLSGQSIAESQRDCERNSSADHLRPCRKQPSHKDMYSPTHDVESERGQRGTLYRSENYCPHPASKRALTFHPVSPGDCMTVEMSQERRCIPQKQSSGTWPKMVAVAMTTAESIPPLSIFKTPKKRKSIFDADVFKRPETPSKLDYLSLSQMPKHSPQNPPEPPKRSDSFKFKHRAQGSSASDSTITTGSPPATPIQTTPGDKTSPDFENQDRNGNVLQRQGSGGGGGGGGTFVEEVPGQGADDLEMRRGRPKSAPAQRRSLTPLKMPFSQSFSHDEHSPEPVDLVRFSPFRLNRHSFSPVQAHTAPRTLSSYPAVTAVMRNPVYTAWSHCVKTTSSASVPAHTYTQVSPQHQGRWSVDLNHKRSAELFDGSRGSVQHNTNSLPSSARQGLSQYREQRIKIPSTPRYARSAHGSDRGSLSHSDCSSPSLITPPLSPLDAASFTSSQSQGSISAQTRLSVSPVPIDRRRDRPYIEEPRCVTIPKGAEPLGISIVGGENGGIFVSKVTGGSIAQQHHLEFGDQLLEFNGINLRNATEQQARLIIGQQCDTITILAQYNPHMHQLGNHSRSSSRMESSVSSHSTPDTHSNIDTLSEQDEGTMTPPSKQATPTASPHRDRSEGRKQAEPRLVVLRKTPVDLGLKICGGNLTGVFVEALEEDGPARGADGLQPGDLILECNSVSLKKKTAEEVYLEMLKPSENVTLRVQYRPEHFRRVKDAPADGFYIRALFDHVGDLEQELSFKKDDILYVDDTLPGGSLGYWLAWQLDENAQKLVRGHVPSKCMMDQDSQRRYSVTDGKDDSGSGKTLSAAARRSFFRRKLKHKRSSSKDGRDAPAADALSTDSMPFMDDCLSPAYQRVLKVESTNRRPVLILGPLVEPIKDMLLREAPGKYCRCLPEGMKATQQAIERGVKDCLFIDYKRRSGHFDVMTVASIKEITEKDCHCLLDIAPHAIERLHIVNIYPIVIFIRYRNAKQIKEQKDPVYLRDKVSQKHSKEQFESAQRIEQDYSKYFTGVVPAGSLSSICSQIMAIVDQEQNKVLWIPDGSM</sequence>
<feature type="domain" description="PDZ" evidence="7">
    <location>
        <begin position="776"/>
        <end position="867"/>
    </location>
</feature>
<evidence type="ECO:0000256" key="1">
    <source>
        <dbReference type="ARBA" id="ARBA00022443"/>
    </source>
</evidence>
<keyword evidence="1 2" id="KW-0728">SH3 domain</keyword>
<feature type="coiled-coil region" evidence="3">
    <location>
        <begin position="433"/>
        <end position="590"/>
    </location>
</feature>
<dbReference type="SUPFAM" id="SSF52540">
    <property type="entry name" value="P-loop containing nucleoside triphosphate hydrolases"/>
    <property type="match status" value="1"/>
</dbReference>
<feature type="region of interest" description="Disordered" evidence="4">
    <location>
        <begin position="1651"/>
        <end position="1672"/>
    </location>
</feature>
<feature type="region of interest" description="Disordered" evidence="4">
    <location>
        <begin position="1684"/>
        <end position="1706"/>
    </location>
</feature>
<dbReference type="GO" id="GO:0035331">
    <property type="term" value="P:negative regulation of hippo signaling"/>
    <property type="evidence" value="ECO:0007669"/>
    <property type="project" value="TreeGrafter"/>
</dbReference>
<dbReference type="Gene3D" id="2.30.30.40">
    <property type="entry name" value="SH3 Domains"/>
    <property type="match status" value="1"/>
</dbReference>
<dbReference type="Gene3D" id="2.30.42.10">
    <property type="match status" value="4"/>
</dbReference>
<feature type="compositionally biased region" description="Basic and acidic residues" evidence="4">
    <location>
        <begin position="900"/>
        <end position="917"/>
    </location>
</feature>
<dbReference type="InterPro" id="IPR008144">
    <property type="entry name" value="Guanylate_kin-like_dom"/>
</dbReference>
<dbReference type="SUPFAM" id="SSF50044">
    <property type="entry name" value="SH3-domain"/>
    <property type="match status" value="1"/>
</dbReference>
<dbReference type="InterPro" id="IPR001452">
    <property type="entry name" value="SH3_domain"/>
</dbReference>
<dbReference type="GO" id="GO:0042981">
    <property type="term" value="P:regulation of apoptotic process"/>
    <property type="evidence" value="ECO:0007669"/>
    <property type="project" value="InterPro"/>
</dbReference>
<dbReference type="InterPro" id="IPR001478">
    <property type="entry name" value="PDZ"/>
</dbReference>
<evidence type="ECO:0000313" key="9">
    <source>
        <dbReference type="Ensembl" id="ENSCCRP00010053742.1"/>
    </source>
</evidence>
<dbReference type="PROSITE" id="PS50209">
    <property type="entry name" value="CARD"/>
    <property type="match status" value="1"/>
</dbReference>
<feature type="compositionally biased region" description="Polar residues" evidence="4">
    <location>
        <begin position="1045"/>
        <end position="1070"/>
    </location>
</feature>
<dbReference type="CDD" id="cd06766">
    <property type="entry name" value="PDZ4_DLG5-like"/>
    <property type="match status" value="1"/>
</dbReference>
<dbReference type="SMART" id="SM00326">
    <property type="entry name" value="SH3"/>
    <property type="match status" value="1"/>
</dbReference>
<feature type="region of interest" description="Disordered" evidence="4">
    <location>
        <begin position="101"/>
        <end position="130"/>
    </location>
</feature>
<dbReference type="SUPFAM" id="SSF47986">
    <property type="entry name" value="DEATH domain"/>
    <property type="match status" value="1"/>
</dbReference>
<feature type="compositionally biased region" description="Gly residues" evidence="4">
    <location>
        <begin position="1090"/>
        <end position="1100"/>
    </location>
</feature>
<feature type="coiled-coil region" evidence="3">
    <location>
        <begin position="182"/>
        <end position="265"/>
    </location>
</feature>
<evidence type="ECO:0000259" key="5">
    <source>
        <dbReference type="PROSITE" id="PS50002"/>
    </source>
</evidence>
<evidence type="ECO:0000313" key="10">
    <source>
        <dbReference type="Proteomes" id="UP000694427"/>
    </source>
</evidence>
<dbReference type="Proteomes" id="UP000694427">
    <property type="component" value="Unplaced"/>
</dbReference>
<dbReference type="PROSITE" id="PS50052">
    <property type="entry name" value="GUANYLATE_KINASE_2"/>
    <property type="match status" value="1"/>
</dbReference>
<protein>
    <submittedName>
        <fullName evidence="9">Discs large MAGUK scaffold protein 5</fullName>
    </submittedName>
</protein>
<proteinExistence type="predicted"/>
<feature type="domain" description="Guanylate kinase-like" evidence="6">
    <location>
        <begin position="1732"/>
        <end position="1898"/>
    </location>
</feature>
<dbReference type="Pfam" id="PF16610">
    <property type="entry name" value="dbPDZ_assoc"/>
    <property type="match status" value="1"/>
</dbReference>
<feature type="compositionally biased region" description="Polar residues" evidence="4">
    <location>
        <begin position="1468"/>
        <end position="1478"/>
    </location>
</feature>
<dbReference type="CDD" id="cd06765">
    <property type="entry name" value="PDZ2_DLG5-like"/>
    <property type="match status" value="1"/>
</dbReference>
<dbReference type="InterPro" id="IPR036034">
    <property type="entry name" value="PDZ_sf"/>
</dbReference>
<feature type="region of interest" description="Disordered" evidence="4">
    <location>
        <begin position="1238"/>
        <end position="1336"/>
    </location>
</feature>
<feature type="compositionally biased region" description="Polar residues" evidence="4">
    <location>
        <begin position="1242"/>
        <end position="1262"/>
    </location>
</feature>
<feature type="domain" description="PDZ" evidence="7">
    <location>
        <begin position="1346"/>
        <end position="1425"/>
    </location>
</feature>
<dbReference type="InterPro" id="IPR035537">
    <property type="entry name" value="DLG5_SH3"/>
</dbReference>
<dbReference type="Pfam" id="PF00619">
    <property type="entry name" value="CARD"/>
    <property type="match status" value="1"/>
</dbReference>
<accession>A0A8C1KZM7</accession>
<dbReference type="PANTHER" id="PTHR46360:SF1">
    <property type="entry name" value="DISKS LARGE HOMOLOG 5"/>
    <property type="match status" value="1"/>
</dbReference>
<dbReference type="SMART" id="SM00228">
    <property type="entry name" value="PDZ"/>
    <property type="match status" value="4"/>
</dbReference>
<feature type="coiled-coil region" evidence="3">
    <location>
        <begin position="297"/>
        <end position="404"/>
    </location>
</feature>
<dbReference type="SUPFAM" id="SSF50156">
    <property type="entry name" value="PDZ domain-like"/>
    <property type="match status" value="4"/>
</dbReference>
<dbReference type="PROSITE" id="PS50106">
    <property type="entry name" value="PDZ"/>
    <property type="match status" value="4"/>
</dbReference>
<dbReference type="Gene3D" id="3.40.50.300">
    <property type="entry name" value="P-loop containing nucleotide triphosphate hydrolases"/>
    <property type="match status" value="1"/>
</dbReference>
<evidence type="ECO:0000259" key="8">
    <source>
        <dbReference type="PROSITE" id="PS50209"/>
    </source>
</evidence>
<evidence type="ECO:0000256" key="3">
    <source>
        <dbReference type="SAM" id="Coils"/>
    </source>
</evidence>
<dbReference type="GO" id="GO:0005886">
    <property type="term" value="C:plasma membrane"/>
    <property type="evidence" value="ECO:0007669"/>
    <property type="project" value="TreeGrafter"/>
</dbReference>
<dbReference type="CDD" id="cd11860">
    <property type="entry name" value="SH3_DLG5"/>
    <property type="match status" value="1"/>
</dbReference>
<feature type="domain" description="PDZ" evidence="7">
    <location>
        <begin position="691"/>
        <end position="781"/>
    </location>
</feature>
<dbReference type="InterPro" id="IPR036028">
    <property type="entry name" value="SH3-like_dom_sf"/>
</dbReference>
<feature type="compositionally biased region" description="Basic and acidic residues" evidence="4">
    <location>
        <begin position="879"/>
        <end position="893"/>
    </location>
</feature>
<dbReference type="PROSITE" id="PS50002">
    <property type="entry name" value="SH3"/>
    <property type="match status" value="1"/>
</dbReference>
<dbReference type="InterPro" id="IPR006907">
    <property type="entry name" value="DLG5_N"/>
</dbReference>
<keyword evidence="10" id="KW-1185">Reference proteome</keyword>
<dbReference type="InterPro" id="IPR027417">
    <property type="entry name" value="P-loop_NTPase"/>
</dbReference>
<dbReference type="Pfam" id="PF00625">
    <property type="entry name" value="Guanylate_kin"/>
    <property type="match status" value="1"/>
</dbReference>
<feature type="region of interest" description="Disordered" evidence="4">
    <location>
        <begin position="1017"/>
        <end position="1132"/>
    </location>
</feature>